<proteinExistence type="predicted"/>
<protein>
    <submittedName>
        <fullName evidence="2">Uncharacterized protein</fullName>
    </submittedName>
</protein>
<reference evidence="3" key="1">
    <citation type="journal article" date="2019" name="Int. J. Syst. Evol. Microbiol.">
        <title>The Global Catalogue of Microorganisms (GCM) 10K type strain sequencing project: providing services to taxonomists for standard genome sequencing and annotation.</title>
        <authorList>
            <consortium name="The Broad Institute Genomics Platform"/>
            <consortium name="The Broad Institute Genome Sequencing Center for Infectious Disease"/>
            <person name="Wu L."/>
            <person name="Ma J."/>
        </authorList>
    </citation>
    <scope>NUCLEOTIDE SEQUENCE [LARGE SCALE GENOMIC DNA]</scope>
    <source>
        <strain evidence="3">CCUG 59778</strain>
    </source>
</reference>
<keyword evidence="1" id="KW-0812">Transmembrane</keyword>
<sequence>MDAVSSSAAWAEHAATVIAVAVGCYLARRWIIRALACAIGFVFLMGVTSAVTVVDTLSGS</sequence>
<comment type="caution">
    <text evidence="2">The sequence shown here is derived from an EMBL/GenBank/DDBJ whole genome shotgun (WGS) entry which is preliminary data.</text>
</comment>
<dbReference type="Proteomes" id="UP001596157">
    <property type="component" value="Unassembled WGS sequence"/>
</dbReference>
<gene>
    <name evidence="2" type="ORF">ACFPM7_18080</name>
</gene>
<keyword evidence="1" id="KW-1133">Transmembrane helix</keyword>
<feature type="transmembrane region" description="Helical" evidence="1">
    <location>
        <begin position="6"/>
        <end position="27"/>
    </location>
</feature>
<keyword evidence="3" id="KW-1185">Reference proteome</keyword>
<dbReference type="EMBL" id="JBHSKF010000009">
    <property type="protein sequence ID" value="MFC5288965.1"/>
    <property type="molecule type" value="Genomic_DNA"/>
</dbReference>
<name>A0ABW0ETS8_9PSEU</name>
<evidence type="ECO:0000313" key="2">
    <source>
        <dbReference type="EMBL" id="MFC5288965.1"/>
    </source>
</evidence>
<evidence type="ECO:0000313" key="3">
    <source>
        <dbReference type="Proteomes" id="UP001596157"/>
    </source>
</evidence>
<accession>A0ABW0ETS8</accession>
<keyword evidence="1" id="KW-0472">Membrane</keyword>
<dbReference type="RefSeq" id="WP_378248814.1">
    <property type="nucleotide sequence ID" value="NZ_JBHSKF010000009.1"/>
</dbReference>
<evidence type="ECO:0000256" key="1">
    <source>
        <dbReference type="SAM" id="Phobius"/>
    </source>
</evidence>
<feature type="transmembrane region" description="Helical" evidence="1">
    <location>
        <begin position="34"/>
        <end position="54"/>
    </location>
</feature>
<organism evidence="2 3">
    <name type="scientific">Actinokineospora guangxiensis</name>
    <dbReference type="NCBI Taxonomy" id="1490288"/>
    <lineage>
        <taxon>Bacteria</taxon>
        <taxon>Bacillati</taxon>
        <taxon>Actinomycetota</taxon>
        <taxon>Actinomycetes</taxon>
        <taxon>Pseudonocardiales</taxon>
        <taxon>Pseudonocardiaceae</taxon>
        <taxon>Actinokineospora</taxon>
    </lineage>
</organism>